<comment type="caution">
    <text evidence="2">The sequence shown here is derived from an EMBL/GenBank/DDBJ whole genome shotgun (WGS) entry which is preliminary data.</text>
</comment>
<organism evidence="2 3">
    <name type="scientific">Rhodopirellula islandica</name>
    <dbReference type="NCBI Taxonomy" id="595434"/>
    <lineage>
        <taxon>Bacteria</taxon>
        <taxon>Pseudomonadati</taxon>
        <taxon>Planctomycetota</taxon>
        <taxon>Planctomycetia</taxon>
        <taxon>Pirellulales</taxon>
        <taxon>Pirellulaceae</taxon>
        <taxon>Rhodopirellula</taxon>
    </lineage>
</organism>
<evidence type="ECO:0000313" key="3">
    <source>
        <dbReference type="Proteomes" id="UP000036367"/>
    </source>
</evidence>
<protein>
    <recommendedName>
        <fullName evidence="1">DUF4268 domain-containing protein</fullName>
    </recommendedName>
</protein>
<keyword evidence="3" id="KW-1185">Reference proteome</keyword>
<dbReference type="Proteomes" id="UP000036367">
    <property type="component" value="Unassembled WGS sequence"/>
</dbReference>
<dbReference type="InterPro" id="IPR025364">
    <property type="entry name" value="DUF4268"/>
</dbReference>
<gene>
    <name evidence="2" type="ORF">RISK_005378</name>
</gene>
<dbReference type="EMBL" id="LECT01000044">
    <property type="protein sequence ID" value="KLU02312.1"/>
    <property type="molecule type" value="Genomic_DNA"/>
</dbReference>
<evidence type="ECO:0000259" key="1">
    <source>
        <dbReference type="Pfam" id="PF14088"/>
    </source>
</evidence>
<dbReference type="PATRIC" id="fig|595434.4.peg.5110"/>
<accession>A0A0J1B6F0</accession>
<dbReference type="AlphaFoldDB" id="A0A0J1B6F0"/>
<dbReference type="Pfam" id="PF14088">
    <property type="entry name" value="DUF4268"/>
    <property type="match status" value="1"/>
</dbReference>
<sequence length="289" mass="33166">MELQAIRYAAMISTMTFNKVVEIYERYLQRIGEDLDPKASLLEFLDWESVDEEAFAQDVRIVLASAEFSKELTTAVIWLGERGVDIRCVRMRPYQDGNRLLLDVQQVIPLPEATEYQVQVREKEQRGRQERAERYGIRYKFWQQMLRRSLACTQLHANISPGEHSWIGAGSGIRGLGFNYVIRKDEATAELYIDRGAGHLEANKQIFDWLLARKKAIELQFGGPLSWQRLDQKRSCRIAANIGIGGYRSDESSWPAIQQQMVDNMIKLEAALRPHLEACRNELSAISAS</sequence>
<dbReference type="STRING" id="595434.RISK_005378"/>
<evidence type="ECO:0000313" key="2">
    <source>
        <dbReference type="EMBL" id="KLU02312.1"/>
    </source>
</evidence>
<reference evidence="2" key="1">
    <citation type="submission" date="2015-05" db="EMBL/GenBank/DDBJ databases">
        <title>Permanent draft genome of Rhodopirellula islandicus K833.</title>
        <authorList>
            <person name="Kizina J."/>
            <person name="Richter M."/>
            <person name="Glockner F.O."/>
            <person name="Harder J."/>
        </authorList>
    </citation>
    <scope>NUCLEOTIDE SEQUENCE [LARGE SCALE GENOMIC DNA]</scope>
    <source>
        <strain evidence="2">K833</strain>
    </source>
</reference>
<name>A0A0J1B6F0_RHOIS</name>
<proteinExistence type="predicted"/>
<feature type="domain" description="DUF4268" evidence="1">
    <location>
        <begin position="137"/>
        <end position="275"/>
    </location>
</feature>